<dbReference type="PANTHER" id="PTHR43597:SF5">
    <property type="entry name" value="SUFE-LIKE PROTEIN 2, CHLOROPLASTIC"/>
    <property type="match status" value="1"/>
</dbReference>
<dbReference type="Gene3D" id="3.90.1010.10">
    <property type="match status" value="1"/>
</dbReference>
<comment type="similarity">
    <text evidence="1">Belongs to the SufE family.</text>
</comment>
<dbReference type="EMBL" id="BMXI01000006">
    <property type="protein sequence ID" value="GHC51860.1"/>
    <property type="molecule type" value="Genomic_DNA"/>
</dbReference>
<proteinExistence type="inferred from homology"/>
<evidence type="ECO:0000313" key="3">
    <source>
        <dbReference type="EMBL" id="GHC51860.1"/>
    </source>
</evidence>
<reference evidence="3" key="1">
    <citation type="journal article" date="2014" name="Int. J. Syst. Evol. Microbiol.">
        <title>Complete genome sequence of Corynebacterium casei LMG S-19264T (=DSM 44701T), isolated from a smear-ripened cheese.</title>
        <authorList>
            <consortium name="US DOE Joint Genome Institute (JGI-PGF)"/>
            <person name="Walter F."/>
            <person name="Albersmeier A."/>
            <person name="Kalinowski J."/>
            <person name="Ruckert C."/>
        </authorList>
    </citation>
    <scope>NUCLEOTIDE SEQUENCE</scope>
    <source>
        <strain evidence="3">KCTC 12988</strain>
    </source>
</reference>
<organism evidence="3 4">
    <name type="scientific">Roseibacillus persicicus</name>
    <dbReference type="NCBI Taxonomy" id="454148"/>
    <lineage>
        <taxon>Bacteria</taxon>
        <taxon>Pseudomonadati</taxon>
        <taxon>Verrucomicrobiota</taxon>
        <taxon>Verrucomicrobiia</taxon>
        <taxon>Verrucomicrobiales</taxon>
        <taxon>Verrucomicrobiaceae</taxon>
        <taxon>Roseibacillus</taxon>
    </lineage>
</organism>
<feature type="domain" description="Fe-S metabolism associated" evidence="2">
    <location>
        <begin position="25"/>
        <end position="143"/>
    </location>
</feature>
<dbReference type="Pfam" id="PF02657">
    <property type="entry name" value="SufE"/>
    <property type="match status" value="1"/>
</dbReference>
<dbReference type="Proteomes" id="UP000644507">
    <property type="component" value="Unassembled WGS sequence"/>
</dbReference>
<keyword evidence="4" id="KW-1185">Reference proteome</keyword>
<dbReference type="SUPFAM" id="SSF82649">
    <property type="entry name" value="SufE/NifU"/>
    <property type="match status" value="1"/>
</dbReference>
<sequence length="151" mass="16749">MLSPAQKPTLSLPVTIAEKQQQLLDELNLFQDWTERYQYVIDLGKKLAPMPEDLQTPDRLIKGCQSQVWLDSSFADGKVNYAADSDSLITKGMIALFVRVLDGQTPDDILQADMSFIDQTGLKEHLAPTRANALTLMAGQMKQHAIAFAGK</sequence>
<evidence type="ECO:0000313" key="4">
    <source>
        <dbReference type="Proteomes" id="UP000644507"/>
    </source>
</evidence>
<dbReference type="AlphaFoldDB" id="A0A918TMX2"/>
<evidence type="ECO:0000259" key="2">
    <source>
        <dbReference type="Pfam" id="PF02657"/>
    </source>
</evidence>
<name>A0A918TMX2_9BACT</name>
<protein>
    <submittedName>
        <fullName evidence="3">Fe-S metabolism protein SufE</fullName>
    </submittedName>
</protein>
<comment type="caution">
    <text evidence="3">The sequence shown here is derived from an EMBL/GenBank/DDBJ whole genome shotgun (WGS) entry which is preliminary data.</text>
</comment>
<dbReference type="InterPro" id="IPR003808">
    <property type="entry name" value="Fe-S_metab-assoc_dom"/>
</dbReference>
<reference evidence="3" key="2">
    <citation type="submission" date="2020-09" db="EMBL/GenBank/DDBJ databases">
        <authorList>
            <person name="Sun Q."/>
            <person name="Kim S."/>
        </authorList>
    </citation>
    <scope>NUCLEOTIDE SEQUENCE</scope>
    <source>
        <strain evidence="3">KCTC 12988</strain>
    </source>
</reference>
<accession>A0A918TMX2</accession>
<gene>
    <name evidence="3" type="primary">sufE</name>
    <name evidence="3" type="ORF">GCM10007100_17680</name>
</gene>
<dbReference type="PANTHER" id="PTHR43597">
    <property type="entry name" value="SULFUR ACCEPTOR PROTEIN CSDE"/>
    <property type="match status" value="1"/>
</dbReference>
<evidence type="ECO:0000256" key="1">
    <source>
        <dbReference type="ARBA" id="ARBA00010282"/>
    </source>
</evidence>